<sequence>MTLAIKVTTAEGMVLAADSRQSYRNRKGMARIGSDNASKLFQVNRRVGVATAGLAFLSEDGVPKNISKFIEEFKRETDVEKLDVKDVAEKLHYLFDKKYNWREQLEKLPEKVKIDFQRQGCEVLEVQKEQYIVKFRFKDPQGNLKDGVSGVDMINVLVAGCNKDGSHGVYICYIPGEIQKIRDSKEKGKEYGASWIGQIDVVSRIVLGFDGRIRNIKFINEAIQKLGQEEVNKQLRNLEYVIQWGMMTLQDAIDFCTLIIQTTSAIQRFSDGIAADPGDIPGVGGPVDVAVITPDRGFVWVSKKKLKVEENEIDLDKEANLKRVE</sequence>
<organism evidence="1">
    <name type="scientific">candidate division CPR3 bacterium</name>
    <dbReference type="NCBI Taxonomy" id="2268181"/>
    <lineage>
        <taxon>Bacteria</taxon>
        <taxon>Bacteria division CPR3</taxon>
    </lineage>
</organism>
<dbReference type="EMBL" id="DTGG01000020">
    <property type="protein sequence ID" value="HFZ08624.1"/>
    <property type="molecule type" value="Genomic_DNA"/>
</dbReference>
<evidence type="ECO:0000313" key="1">
    <source>
        <dbReference type="EMBL" id="HFZ08624.1"/>
    </source>
</evidence>
<dbReference type="AlphaFoldDB" id="A0A7V3N460"/>
<comment type="caution">
    <text evidence="1">The sequence shown here is derived from an EMBL/GenBank/DDBJ whole genome shotgun (WGS) entry which is preliminary data.</text>
</comment>
<dbReference type="InterPro" id="IPR029055">
    <property type="entry name" value="Ntn_hydrolases_N"/>
</dbReference>
<proteinExistence type="predicted"/>
<gene>
    <name evidence="1" type="ORF">ENV41_00620</name>
</gene>
<dbReference type="SUPFAM" id="SSF56235">
    <property type="entry name" value="N-terminal nucleophile aminohydrolases (Ntn hydrolases)"/>
    <property type="match status" value="1"/>
</dbReference>
<accession>A0A7V3N460</accession>
<protein>
    <submittedName>
        <fullName evidence="1">Uncharacterized protein</fullName>
    </submittedName>
</protein>
<name>A0A7V3N460_UNCC3</name>
<dbReference type="Gene3D" id="3.60.20.10">
    <property type="entry name" value="Glutamine Phosphoribosylpyrophosphate, subunit 1, domain 1"/>
    <property type="match status" value="1"/>
</dbReference>
<reference evidence="1" key="1">
    <citation type="journal article" date="2020" name="mSystems">
        <title>Genome- and Community-Level Interaction Insights into Carbon Utilization and Element Cycling Functions of Hydrothermarchaeota in Hydrothermal Sediment.</title>
        <authorList>
            <person name="Zhou Z."/>
            <person name="Liu Y."/>
            <person name="Xu W."/>
            <person name="Pan J."/>
            <person name="Luo Z.H."/>
            <person name="Li M."/>
        </authorList>
    </citation>
    <scope>NUCLEOTIDE SEQUENCE [LARGE SCALE GENOMIC DNA]</scope>
    <source>
        <strain evidence="1">SpSt-757</strain>
    </source>
</reference>